<feature type="domain" description="NAD-dependent epimerase/dehydratase" evidence="3">
    <location>
        <begin position="3"/>
        <end position="202"/>
    </location>
</feature>
<dbReference type="InterPro" id="IPR001509">
    <property type="entry name" value="Epimerase_deHydtase"/>
</dbReference>
<keyword evidence="5" id="KW-1185">Reference proteome</keyword>
<gene>
    <name evidence="4" type="ORF">E2C06_08620</name>
</gene>
<dbReference type="RefSeq" id="WP_133288193.1">
    <property type="nucleotide sequence ID" value="NZ_SMSJ01000007.1"/>
</dbReference>
<dbReference type="AlphaFoldDB" id="A0A4R5QK54"/>
<dbReference type="PANTHER" id="PTHR43103">
    <property type="entry name" value="NUCLEOSIDE-DIPHOSPHATE-SUGAR EPIMERASE"/>
    <property type="match status" value="1"/>
</dbReference>
<proteinExistence type="predicted"/>
<dbReference type="NCBIfam" id="NF043036">
    <property type="entry name" value="ErythonDh"/>
    <property type="match status" value="1"/>
</dbReference>
<keyword evidence="2" id="KW-0119">Carbohydrate metabolism</keyword>
<evidence type="ECO:0000256" key="2">
    <source>
        <dbReference type="ARBA" id="ARBA00023277"/>
    </source>
</evidence>
<organism evidence="4 5">
    <name type="scientific">Dankookia rubra</name>
    <dbReference type="NCBI Taxonomy" id="1442381"/>
    <lineage>
        <taxon>Bacteria</taxon>
        <taxon>Pseudomonadati</taxon>
        <taxon>Pseudomonadota</taxon>
        <taxon>Alphaproteobacteria</taxon>
        <taxon>Acetobacterales</taxon>
        <taxon>Roseomonadaceae</taxon>
        <taxon>Dankookia</taxon>
    </lineage>
</organism>
<evidence type="ECO:0000313" key="4">
    <source>
        <dbReference type="EMBL" id="TDH63047.1"/>
    </source>
</evidence>
<reference evidence="4 5" key="1">
    <citation type="journal article" date="2016" name="J. Microbiol.">
        <title>Dankookia rubra gen. nov., sp. nov., an alphaproteobacterium isolated from sediment of a shallow stream.</title>
        <authorList>
            <person name="Kim W.H."/>
            <person name="Kim D.H."/>
            <person name="Kang K."/>
            <person name="Ahn T.Y."/>
        </authorList>
    </citation>
    <scope>NUCLEOTIDE SEQUENCE [LARGE SCALE GENOMIC DNA]</scope>
    <source>
        <strain evidence="4 5">JCM30602</strain>
    </source>
</reference>
<sequence length="328" mass="34326">MQITILGGGGFLGRKLAHRLAADGALDGQAITGLTLFDLAAPAPVEAPFAVRCLGGNIADAEAAKAAVPPGTDVVVHLAAVVSAQAEADFDLGLTVNLHGTLAVLQACRALPKPPRVVFTSSVASFSGGQEARLEDDARQMPGNSYGAEKAAAELLLQDASRRGMLDAVSLRLPTVIIRPGRPNKAASSFVSAILREPLLGLETELPVPEEFALWICSPRRAVDWFLHAMAMDTAPLGLDRGINPPGRSATVGKMLSALEAVAGPEARARVKPVPDAAIEAIVGTWPASFTAERARRLHGFSEQESLEEIVEAFIADDLAATRAERGL</sequence>
<dbReference type="InterPro" id="IPR050005">
    <property type="entry name" value="DenD"/>
</dbReference>
<dbReference type="GO" id="GO:0016491">
    <property type="term" value="F:oxidoreductase activity"/>
    <property type="evidence" value="ECO:0007669"/>
    <property type="project" value="InterPro"/>
</dbReference>
<accession>A0A4R5QK54</accession>
<dbReference type="EMBL" id="SMSJ01000007">
    <property type="protein sequence ID" value="TDH63047.1"/>
    <property type="molecule type" value="Genomic_DNA"/>
</dbReference>
<evidence type="ECO:0000313" key="5">
    <source>
        <dbReference type="Proteomes" id="UP000295096"/>
    </source>
</evidence>
<dbReference type="OrthoDB" id="9801056at2"/>
<dbReference type="PANTHER" id="PTHR43103:SF3">
    <property type="entry name" value="ADP-L-GLYCERO-D-MANNO-HEPTOSE-6-EPIMERASE"/>
    <property type="match status" value="1"/>
</dbReference>
<dbReference type="SUPFAM" id="SSF51735">
    <property type="entry name" value="NAD(P)-binding Rossmann-fold domains"/>
    <property type="match status" value="1"/>
</dbReference>
<comment type="caution">
    <text evidence="4">The sequence shown here is derived from an EMBL/GenBank/DDBJ whole genome shotgun (WGS) entry which is preliminary data.</text>
</comment>
<dbReference type="InterPro" id="IPR036291">
    <property type="entry name" value="NAD(P)-bd_dom_sf"/>
</dbReference>
<dbReference type="Gene3D" id="3.40.50.720">
    <property type="entry name" value="NAD(P)-binding Rossmann-like Domain"/>
    <property type="match status" value="1"/>
</dbReference>
<keyword evidence="1" id="KW-0521">NADP</keyword>
<evidence type="ECO:0000256" key="1">
    <source>
        <dbReference type="ARBA" id="ARBA00022857"/>
    </source>
</evidence>
<dbReference type="Gene3D" id="3.90.25.10">
    <property type="entry name" value="UDP-galactose 4-epimerase, domain 1"/>
    <property type="match status" value="1"/>
</dbReference>
<protein>
    <submittedName>
        <fullName evidence="4">NAD-dependent epimerase/dehydratase family protein</fullName>
    </submittedName>
</protein>
<dbReference type="Proteomes" id="UP000295096">
    <property type="component" value="Unassembled WGS sequence"/>
</dbReference>
<dbReference type="Pfam" id="PF01370">
    <property type="entry name" value="Epimerase"/>
    <property type="match status" value="1"/>
</dbReference>
<evidence type="ECO:0000259" key="3">
    <source>
        <dbReference type="Pfam" id="PF01370"/>
    </source>
</evidence>
<name>A0A4R5QK54_9PROT</name>